<evidence type="ECO:0000313" key="2">
    <source>
        <dbReference type="Proteomes" id="UP000094819"/>
    </source>
</evidence>
<comment type="caution">
    <text evidence="1">The sequence shown here is derived from an EMBL/GenBank/DDBJ whole genome shotgun (WGS) entry which is preliminary data.</text>
</comment>
<protein>
    <recommendedName>
        <fullName evidence="3">F-box domain-containing protein</fullName>
    </recommendedName>
</protein>
<dbReference type="Proteomes" id="UP000094819">
    <property type="component" value="Unassembled WGS sequence"/>
</dbReference>
<dbReference type="OrthoDB" id="2567020at2759"/>
<dbReference type="Pfam" id="PF12586">
    <property type="entry name" value="DUF3760"/>
    <property type="match status" value="1"/>
</dbReference>
<sequence>MTSLDIPYSSLQRLEPVHYLILDHLFALAPTTILRLSKYHYERLLPRAYTCISLEDITSYHLRSLLFKYQDGVVNNVFPHPTLKPLWLYTSKLNFLDAISIRHLSLALNVPYLAKIQTIQFFPRCFKKRTLLDLEVMLVKSTNIHRAVVCYTAEDVRMGSPTKVPDPNGISRSIALCFSCLTFHISMPVLTGAEWQPQPLVKALDFLKYCYVGWTVRVIIDLGFASHCLSSDIVRLMGDELALIVGSGIFRQSRRLPLPLKLLFRYEGDVDLVEDLRGHIENRQRYLQANVSDIEEARLASQIEGYWREFVELRRIGGREMEELLL</sequence>
<dbReference type="EMBL" id="AWGH01000032">
    <property type="protein sequence ID" value="ODN86303.1"/>
    <property type="molecule type" value="Genomic_DNA"/>
</dbReference>
<name>A0A1E3ICG1_9TREE</name>
<dbReference type="GeneID" id="30196532"/>
<proteinExistence type="predicted"/>
<dbReference type="RefSeq" id="XP_019028680.1">
    <property type="nucleotide sequence ID" value="XM_019179324.1"/>
</dbReference>
<organism evidence="1 2">
    <name type="scientific">Cryptococcus wingfieldii CBS 7118</name>
    <dbReference type="NCBI Taxonomy" id="1295528"/>
    <lineage>
        <taxon>Eukaryota</taxon>
        <taxon>Fungi</taxon>
        <taxon>Dikarya</taxon>
        <taxon>Basidiomycota</taxon>
        <taxon>Agaricomycotina</taxon>
        <taxon>Tremellomycetes</taxon>
        <taxon>Tremellales</taxon>
        <taxon>Cryptococcaceae</taxon>
        <taxon>Cryptococcus</taxon>
    </lineage>
</organism>
<gene>
    <name evidence="1" type="ORF">L198_07321</name>
</gene>
<dbReference type="AlphaFoldDB" id="A0A1E3ICG1"/>
<keyword evidence="2" id="KW-1185">Reference proteome</keyword>
<evidence type="ECO:0008006" key="3">
    <source>
        <dbReference type="Google" id="ProtNLM"/>
    </source>
</evidence>
<accession>A0A1E3ICG1</accession>
<dbReference type="InterPro" id="IPR022235">
    <property type="entry name" value="DUF3760"/>
</dbReference>
<evidence type="ECO:0000313" key="1">
    <source>
        <dbReference type="EMBL" id="ODN86303.1"/>
    </source>
</evidence>
<reference evidence="1 2" key="1">
    <citation type="submission" date="2016-06" db="EMBL/GenBank/DDBJ databases">
        <title>Evolution of pathogenesis and genome organization in the Tremellales.</title>
        <authorList>
            <person name="Cuomo C."/>
            <person name="Litvintseva A."/>
            <person name="Heitman J."/>
            <person name="Chen Y."/>
            <person name="Sun S."/>
            <person name="Springer D."/>
            <person name="Dromer F."/>
            <person name="Young S."/>
            <person name="Zeng Q."/>
            <person name="Chapman S."/>
            <person name="Gujja S."/>
            <person name="Saif S."/>
            <person name="Birren B."/>
        </authorList>
    </citation>
    <scope>NUCLEOTIDE SEQUENCE [LARGE SCALE GENOMIC DNA]</scope>
    <source>
        <strain evidence="1 2">CBS 7118</strain>
    </source>
</reference>